<comment type="pathway">
    <text evidence="1">Bacterial outer membrane biogenesis; LPS O-antigen biosynthesis.</text>
</comment>
<proteinExistence type="inferred from homology"/>
<accession>A0ABQ0U5H9</accession>
<sequence length="304" mass="32829">MKVLITGASGFIGSVIYNVFCRLEALEVVGCSRKGGYPLVNSPSLNALSDWTTVVEGVDVVIHTAARAHVLDESSSEPLTDFRRANVDGTIALAKQAAESGVRRFVFISSIGVNGSSNVEPFSECHAPNPESDYAQSKFEAEVGLQELAKETGLEVVIIRPPLVYGPNAPGNFGLLAKVVAKGVPLPLAKIRNRRSFVSIWNLVDLITVCLDHPKAAGEVFVVSDGDDVSTSDLLQKIGTASGHPAKLFWVPRSILKVAVTLIGKRDVYDRLFSSLQVDAGHVRKTLEWSPPLSLDEGLRRCFY</sequence>
<comment type="caution">
    <text evidence="4">The sequence shown here is derived from an EMBL/GenBank/DDBJ whole genome shotgun (WGS) entry which is preliminary data.</text>
</comment>
<name>A0ABQ0U5H9_9GAMM</name>
<evidence type="ECO:0000313" key="4">
    <source>
        <dbReference type="EMBL" id="GEK73665.1"/>
    </source>
</evidence>
<dbReference type="Gene3D" id="3.40.50.720">
    <property type="entry name" value="NAD(P)-binding Rossmann-like Domain"/>
    <property type="match status" value="1"/>
</dbReference>
<evidence type="ECO:0000259" key="3">
    <source>
        <dbReference type="Pfam" id="PF01370"/>
    </source>
</evidence>
<evidence type="ECO:0000256" key="1">
    <source>
        <dbReference type="ARBA" id="ARBA00005125"/>
    </source>
</evidence>
<dbReference type="Pfam" id="PF01370">
    <property type="entry name" value="Epimerase"/>
    <property type="match status" value="1"/>
</dbReference>
<reference evidence="4 5" key="1">
    <citation type="submission" date="2019-07" db="EMBL/GenBank/DDBJ databases">
        <title>Whole genome shotgun sequence of Halomonas halophila NBRC 102604.</title>
        <authorList>
            <person name="Hosoyama A."/>
            <person name="Uohara A."/>
            <person name="Ohji S."/>
            <person name="Ichikawa N."/>
        </authorList>
    </citation>
    <scope>NUCLEOTIDE SEQUENCE [LARGE SCALE GENOMIC DNA]</scope>
    <source>
        <strain evidence="4 5">NBRC 102604</strain>
    </source>
</reference>
<comment type="similarity">
    <text evidence="2">Belongs to the NAD(P)-dependent epimerase/dehydratase family.</text>
</comment>
<dbReference type="Proteomes" id="UP000321121">
    <property type="component" value="Unassembled WGS sequence"/>
</dbReference>
<dbReference type="InterPro" id="IPR001509">
    <property type="entry name" value="Epimerase_deHydtase"/>
</dbReference>
<protein>
    <submittedName>
        <fullName evidence="4">UDP-glucose 4-epimerase</fullName>
    </submittedName>
</protein>
<evidence type="ECO:0000313" key="5">
    <source>
        <dbReference type="Proteomes" id="UP000321121"/>
    </source>
</evidence>
<keyword evidence="5" id="KW-1185">Reference proteome</keyword>
<dbReference type="PANTHER" id="PTHR43000">
    <property type="entry name" value="DTDP-D-GLUCOSE 4,6-DEHYDRATASE-RELATED"/>
    <property type="match status" value="1"/>
</dbReference>
<dbReference type="InterPro" id="IPR036291">
    <property type="entry name" value="NAD(P)-bd_dom_sf"/>
</dbReference>
<evidence type="ECO:0000256" key="2">
    <source>
        <dbReference type="ARBA" id="ARBA00007637"/>
    </source>
</evidence>
<dbReference type="EMBL" id="BJUS01000026">
    <property type="protein sequence ID" value="GEK73665.1"/>
    <property type="molecule type" value="Genomic_DNA"/>
</dbReference>
<gene>
    <name evidence="4" type="ORF">HHA04nite_22090</name>
</gene>
<dbReference type="RefSeq" id="WP_146909332.1">
    <property type="nucleotide sequence ID" value="NZ_BJUS01000026.1"/>
</dbReference>
<dbReference type="SUPFAM" id="SSF51735">
    <property type="entry name" value="NAD(P)-binding Rossmann-fold domains"/>
    <property type="match status" value="1"/>
</dbReference>
<organism evidence="4 5">
    <name type="scientific">Halomonas halophila</name>
    <dbReference type="NCBI Taxonomy" id="29573"/>
    <lineage>
        <taxon>Bacteria</taxon>
        <taxon>Pseudomonadati</taxon>
        <taxon>Pseudomonadota</taxon>
        <taxon>Gammaproteobacteria</taxon>
        <taxon>Oceanospirillales</taxon>
        <taxon>Halomonadaceae</taxon>
        <taxon>Halomonas</taxon>
    </lineage>
</organism>
<feature type="domain" description="NAD-dependent epimerase/dehydratase" evidence="3">
    <location>
        <begin position="3"/>
        <end position="223"/>
    </location>
</feature>